<evidence type="ECO:0008006" key="3">
    <source>
        <dbReference type="Google" id="ProtNLM"/>
    </source>
</evidence>
<reference evidence="1" key="1">
    <citation type="submission" date="2023-03" db="EMBL/GenBank/DDBJ databases">
        <title>Andean soil-derived lignocellulolytic bacterial consortium as a source of novel taxa and putative plastic-active enzymes.</title>
        <authorList>
            <person name="Diaz-Garcia L."/>
            <person name="Chuvochina M."/>
            <person name="Feuerriegel G."/>
            <person name="Bunk B."/>
            <person name="Sproer C."/>
            <person name="Streit W.R."/>
            <person name="Rodriguez L.M."/>
            <person name="Overmann J."/>
            <person name="Jimenez D.J."/>
        </authorList>
    </citation>
    <scope>NUCLEOTIDE SEQUENCE</scope>
    <source>
        <strain evidence="1">MAG 7</strain>
    </source>
</reference>
<accession>A0AAJ5WQH5</accession>
<dbReference type="Proteomes" id="UP001220610">
    <property type="component" value="Chromosome"/>
</dbReference>
<gene>
    <name evidence="1" type="ORF">P0Y53_23195</name>
</gene>
<name>A0AAJ5WQH5_9BACT</name>
<protein>
    <recommendedName>
        <fullName evidence="3">DNA polymerase III psi subunit</fullName>
    </recommendedName>
</protein>
<proteinExistence type="predicted"/>
<evidence type="ECO:0000313" key="2">
    <source>
        <dbReference type="Proteomes" id="UP001220610"/>
    </source>
</evidence>
<evidence type="ECO:0000313" key="1">
    <source>
        <dbReference type="EMBL" id="WEK35409.1"/>
    </source>
</evidence>
<dbReference type="EMBL" id="CP119311">
    <property type="protein sequence ID" value="WEK35409.1"/>
    <property type="molecule type" value="Genomic_DNA"/>
</dbReference>
<sequence>MPLDKTLLPASILAGLYKQPLIVTGEPMPIRELEGMLPETDATPVAAEASASGYSANAGTTVSAAQTPAEPAIQPANGTNSPTSNAGQLPAEGHAYKFLGKNLQRVLVIVRAPGEAFLPEEELQLLTKMLGACKLNLGDVAIVNDASTQVEMSALKTQLNPVKALLFGIEPQETGLPLSFPPFKEQEYAGCTYLHAPALTALNQPTETGKQLKTELWTSLKKMFGL</sequence>
<dbReference type="AlphaFoldDB" id="A0AAJ5WQH5"/>
<organism evidence="1 2">
    <name type="scientific">Candidatus Pseudobacter hemicellulosilyticus</name>
    <dbReference type="NCBI Taxonomy" id="3121375"/>
    <lineage>
        <taxon>Bacteria</taxon>
        <taxon>Pseudomonadati</taxon>
        <taxon>Bacteroidota</taxon>
        <taxon>Chitinophagia</taxon>
        <taxon>Chitinophagales</taxon>
        <taxon>Chitinophagaceae</taxon>
        <taxon>Pseudobacter</taxon>
    </lineage>
</organism>